<evidence type="ECO:0000313" key="2">
    <source>
        <dbReference type="Proteomes" id="UP000244898"/>
    </source>
</evidence>
<protein>
    <submittedName>
        <fullName evidence="1">Uncharacterized protein</fullName>
    </submittedName>
</protein>
<evidence type="ECO:0000313" key="1">
    <source>
        <dbReference type="EMBL" id="SPJ26791.1"/>
    </source>
</evidence>
<keyword evidence="2" id="KW-1185">Reference proteome</keyword>
<gene>
    <name evidence="1" type="ORF">TRM7615_00260</name>
</gene>
<reference evidence="2" key="1">
    <citation type="submission" date="2018-03" db="EMBL/GenBank/DDBJ databases">
        <authorList>
            <person name="Rodrigo-Torres L."/>
            <person name="Arahal R. D."/>
            <person name="Lucena T."/>
        </authorList>
    </citation>
    <scope>NUCLEOTIDE SEQUENCE [LARGE SCALE GENOMIC DNA]</scope>
    <source>
        <strain evidence="2">CECT 7615</strain>
    </source>
</reference>
<organism evidence="1 2">
    <name type="scientific">Falsiruegeria mediterranea M17</name>
    <dbReference type="NCBI Taxonomy" id="1200281"/>
    <lineage>
        <taxon>Bacteria</taxon>
        <taxon>Pseudomonadati</taxon>
        <taxon>Pseudomonadota</taxon>
        <taxon>Alphaproteobacteria</taxon>
        <taxon>Rhodobacterales</taxon>
        <taxon>Roseobacteraceae</taxon>
        <taxon>Falsiruegeria</taxon>
    </lineage>
</organism>
<sequence>MPARARSNLSRPEAIAPSVPMASFELRIRAMRSMTWGCSTAMISSAFADPNPSKDIMTNAVNVRWVGVTRLDT</sequence>
<name>A0A2R8C2X9_9RHOB</name>
<dbReference type="AlphaFoldDB" id="A0A2R8C2X9"/>
<accession>A0A2R8C2X9</accession>
<dbReference type="EMBL" id="ONZG01000001">
    <property type="protein sequence ID" value="SPJ26791.1"/>
    <property type="molecule type" value="Genomic_DNA"/>
</dbReference>
<dbReference type="Proteomes" id="UP000244898">
    <property type="component" value="Unassembled WGS sequence"/>
</dbReference>
<proteinExistence type="predicted"/>